<dbReference type="PANTHER" id="PTHR13696">
    <property type="entry name" value="P-LOOP CONTAINING NUCLEOSIDE TRIPHOSPHATE HYDROLASE"/>
    <property type="match status" value="1"/>
</dbReference>
<dbReference type="RefSeq" id="WP_317070653.1">
    <property type="nucleotide sequence ID" value="NZ_JAWHVN010000024.1"/>
</dbReference>
<dbReference type="SUPFAM" id="SSF52540">
    <property type="entry name" value="P-loop containing nucleoside triphosphate hydrolases"/>
    <property type="match status" value="1"/>
</dbReference>
<accession>A0ABD5GMN5</accession>
<comment type="caution">
    <text evidence="2">The sequence shown here is derived from an EMBL/GenBank/DDBJ whole genome shotgun (WGS) entry which is preliminary data.</text>
</comment>
<organism evidence="2 3">
    <name type="scientific">Lactococcus lactis</name>
    <dbReference type="NCBI Taxonomy" id="1358"/>
    <lineage>
        <taxon>Bacteria</taxon>
        <taxon>Bacillati</taxon>
        <taxon>Bacillota</taxon>
        <taxon>Bacilli</taxon>
        <taxon>Lactobacillales</taxon>
        <taxon>Streptococcaceae</taxon>
        <taxon>Lactococcus</taxon>
    </lineage>
</organism>
<name>A0ABD5GMN5_9LACT</name>
<dbReference type="Gene3D" id="3.40.50.300">
    <property type="entry name" value="P-loop containing nucleotide triphosphate hydrolases"/>
    <property type="match status" value="1"/>
</dbReference>
<dbReference type="EMBL" id="JAWHVN010000024">
    <property type="protein sequence ID" value="MDV2618252.1"/>
    <property type="molecule type" value="Genomic_DNA"/>
</dbReference>
<gene>
    <name evidence="2" type="ORF">RZO27_03785</name>
</gene>
<protein>
    <submittedName>
        <fullName evidence="2">AAA family ATPase</fullName>
    </submittedName>
</protein>
<evidence type="ECO:0000259" key="1">
    <source>
        <dbReference type="Pfam" id="PF13614"/>
    </source>
</evidence>
<dbReference type="Proteomes" id="UP001186159">
    <property type="component" value="Unassembled WGS sequence"/>
</dbReference>
<reference evidence="2 3" key="1">
    <citation type="submission" date="2023-10" db="EMBL/GenBank/DDBJ databases">
        <title>Production of high quality cheese from raw caw milk (raw cheese).</title>
        <authorList>
            <person name="Samouris G."/>
        </authorList>
    </citation>
    <scope>NUCLEOTIDE SEQUENCE [LARGE SCALE GENOMIC DNA]</scope>
    <source>
        <strain evidence="2 3">MRS-5</strain>
    </source>
</reference>
<dbReference type="AlphaFoldDB" id="A0ABD5GMN5"/>
<dbReference type="InterPro" id="IPR050678">
    <property type="entry name" value="DNA_Partitioning_ATPase"/>
</dbReference>
<sequence>MKQGKITSLWIPKGGGFKTTTAQSLAHGIKLLRPEVEILVIGADYQRNLTDTLAPSAPDFVMSLREILTHKVGINEAIVKLDKAGFDFIPESSLLAGIDLELQQTGSEYRLREALDELEKYYDYIFIDLPPATGSLTINALTASDQILIPSKASRYAETGVESIPNIMAPVLKYTNPNLKIAGVVFGDVSNTNLAKGLIVRITSFVESLGAKAYKAQIRHTVEVEEAQEMHMSLFEYSPNGTATQDSLAFVKEFLEEN</sequence>
<dbReference type="InterPro" id="IPR025669">
    <property type="entry name" value="AAA_dom"/>
</dbReference>
<dbReference type="PANTHER" id="PTHR13696:SF52">
    <property type="entry name" value="PARA FAMILY PROTEIN CT_582"/>
    <property type="match status" value="1"/>
</dbReference>
<proteinExistence type="predicted"/>
<feature type="domain" description="AAA" evidence="1">
    <location>
        <begin position="5"/>
        <end position="181"/>
    </location>
</feature>
<evidence type="ECO:0000313" key="2">
    <source>
        <dbReference type="EMBL" id="MDV2618252.1"/>
    </source>
</evidence>
<dbReference type="InterPro" id="IPR027417">
    <property type="entry name" value="P-loop_NTPase"/>
</dbReference>
<evidence type="ECO:0000313" key="3">
    <source>
        <dbReference type="Proteomes" id="UP001186159"/>
    </source>
</evidence>
<dbReference type="Pfam" id="PF13614">
    <property type="entry name" value="AAA_31"/>
    <property type="match status" value="1"/>
</dbReference>
<dbReference type="CDD" id="cd02042">
    <property type="entry name" value="ParAB_family"/>
    <property type="match status" value="1"/>
</dbReference>